<dbReference type="EMBL" id="CP000504">
    <property type="protein sequence ID" value="ABL87890.1"/>
    <property type="molecule type" value="Genomic_DNA"/>
</dbReference>
<dbReference type="Proteomes" id="UP000002595">
    <property type="component" value="Chromosome"/>
</dbReference>
<dbReference type="eggNOG" id="arCOG05442">
    <property type="taxonomic scope" value="Archaea"/>
</dbReference>
<accession>A1RSF8</accession>
<evidence type="ECO:0000313" key="2">
    <source>
        <dbReference type="Proteomes" id="UP000002595"/>
    </source>
</evidence>
<gene>
    <name evidence="1" type="ordered locus">Pisl_0712</name>
</gene>
<name>A1RSF8_PYRIL</name>
<dbReference type="GeneID" id="4616543"/>
<dbReference type="KEGG" id="pis:Pisl_0712"/>
<protein>
    <submittedName>
        <fullName evidence="1">Uncharacterized protein</fullName>
    </submittedName>
</protein>
<reference evidence="1" key="1">
    <citation type="submission" date="2006-12" db="EMBL/GenBank/DDBJ databases">
        <title>Complete sequence of Pyrobaculum islandicum DSM 4184.</title>
        <authorList>
            <person name="Copeland A."/>
            <person name="Lucas S."/>
            <person name="Lapidus A."/>
            <person name="Barry K."/>
            <person name="Detter J.C."/>
            <person name="Glavina del Rio T."/>
            <person name="Dalin E."/>
            <person name="Tice H."/>
            <person name="Pitluck S."/>
            <person name="Meincke L."/>
            <person name="Brettin T."/>
            <person name="Bruce D."/>
            <person name="Han C."/>
            <person name="Tapia R."/>
            <person name="Gilna P."/>
            <person name="Schmutz J."/>
            <person name="Larimer F."/>
            <person name="Land M."/>
            <person name="Hauser L."/>
            <person name="Kyrpides N."/>
            <person name="Mikhailova N."/>
            <person name="Cozen A.E."/>
            <person name="Fitz-Gibbon S.T."/>
            <person name="House C.H."/>
            <person name="Saltikov C."/>
            <person name="Lowe T."/>
            <person name="Richardson P."/>
        </authorList>
    </citation>
    <scope>NUCLEOTIDE SEQUENCE [LARGE SCALE GENOMIC DNA]</scope>
    <source>
        <strain evidence="1">DSM 4184</strain>
    </source>
</reference>
<dbReference type="AlphaFoldDB" id="A1RSF8"/>
<organism evidence="1 2">
    <name type="scientific">Pyrobaculum islandicum (strain DSM 4184 / JCM 9189 / GEO3)</name>
    <dbReference type="NCBI Taxonomy" id="384616"/>
    <lineage>
        <taxon>Archaea</taxon>
        <taxon>Thermoproteota</taxon>
        <taxon>Thermoprotei</taxon>
        <taxon>Thermoproteales</taxon>
        <taxon>Thermoproteaceae</taxon>
        <taxon>Pyrobaculum</taxon>
    </lineage>
</organism>
<dbReference type="HOGENOM" id="CLU_1297528_0_0_2"/>
<dbReference type="RefSeq" id="WP_011762466.1">
    <property type="nucleotide sequence ID" value="NC_008701.1"/>
</dbReference>
<keyword evidence="2" id="KW-1185">Reference proteome</keyword>
<dbReference type="OrthoDB" id="28717at2157"/>
<evidence type="ECO:0000313" key="1">
    <source>
        <dbReference type="EMBL" id="ABL87890.1"/>
    </source>
</evidence>
<proteinExistence type="predicted"/>
<sequence>MEFITLTDVDKNTIEMIKGAIESLGHTPIDIVIVGAEETRLEVNDMYILKVSLPVDIYKVMRETALAQIFSDPSLAEVWSVPPDVKPDGLAYELSLALLRRLVDVFVAKVRPDLVLERTNVEVVEGETLVSTLVRTLAVDSSVSLAVAGHMSDALRLLKKLSQHPIYKIYRQFWDFATANFKYLPIYNWLLLMYG</sequence>